<dbReference type="Proteomes" id="UP000029121">
    <property type="component" value="Unassembled WGS sequence"/>
</dbReference>
<keyword evidence="3" id="KW-0268">Exocytosis</keyword>
<dbReference type="InterPro" id="IPR016159">
    <property type="entry name" value="Cullin_repeat-like_dom_sf"/>
</dbReference>
<dbReference type="GO" id="GO:0000145">
    <property type="term" value="C:exocyst"/>
    <property type="evidence" value="ECO:0007669"/>
    <property type="project" value="InterPro"/>
</dbReference>
<dbReference type="SUPFAM" id="SSF74788">
    <property type="entry name" value="Cullin repeat-like"/>
    <property type="match status" value="1"/>
</dbReference>
<evidence type="ECO:0000256" key="4">
    <source>
        <dbReference type="SAM" id="MobiDB-lite"/>
    </source>
</evidence>
<protein>
    <recommendedName>
        <fullName evidence="3">Exocyst subunit Exo70 family protein</fullName>
    </recommendedName>
</protein>
<dbReference type="KEGG" id="crb:17898643"/>
<keyword evidence="3" id="KW-0653">Protein transport</keyword>
<evidence type="ECO:0000256" key="3">
    <source>
        <dbReference type="RuleBase" id="RU365026"/>
    </source>
</evidence>
<dbReference type="GO" id="GO:0006887">
    <property type="term" value="P:exocytosis"/>
    <property type="evidence" value="ECO:0007669"/>
    <property type="project" value="UniProtKB-KW"/>
</dbReference>
<sequence length="629" mass="71175">MATLDENQGDGSDLETAEKIILRWDSTTSEEAKENLIFQSGDREEVDRYLRAVDEVQRHISSVSISDEVKAASSTIQIAMARLEDELRSILISQTSTFEPDSLLLDSSLASTSSFASSSRTEFEDDNSLTAACDGNNEDDEQQQVDLVLPDGSDSGSSRLSRSRRSNSKSTSSIREIDLVSPEAVSDLRSIAQRMIGAGYSRECVQVYGNVRKSAMETIFKQLGIVKLGIGDVQRLDWEAVEVKIRRWIRAAKVCVRVVFASEKRLCEQIFEGTMEETCFMEIVKGSALQLFNFPEAISISRRSPEKLFKILDLHDALTDLLPDMEEIFDSSSSESILVQATEIQSRLAEAARGILTEFENAVFREPSVVPVPGGTIHPLTRYVMNYLNLISDYKETLVDLIMTKPCRGLKCTNDPNNPDMDISQLEGMSPLALHMIWTMVMLQFNLEEKSLHYKDEPLSHIFVMNNVHYIVQKVKSSPELMELIGDKYLRKLTGIFRHAATKYQRATWVRVLNSLRDEGLHVSGSFSSGVSKSALRERFKAFNTMFEEVHRIQSTWSVPDTQLREELRISLSEHLIPAYRSFLGRFRGHIESGRHPENYLKYSVENLETAVLDFFEGYTTAPHLRRSQ</sequence>
<dbReference type="Pfam" id="PF03081">
    <property type="entry name" value="Exo70_C"/>
    <property type="match status" value="1"/>
</dbReference>
<comment type="similarity">
    <text evidence="1 3">Belongs to the EXO70 family.</text>
</comment>
<dbReference type="PANTHER" id="PTHR12542">
    <property type="entry name" value="EXOCYST COMPLEX PROTEIN EXO70"/>
    <property type="match status" value="1"/>
</dbReference>
<dbReference type="AlphaFoldDB" id="R0GVR0"/>
<evidence type="ECO:0000313" key="7">
    <source>
        <dbReference type="Proteomes" id="UP000029121"/>
    </source>
</evidence>
<comment type="function">
    <text evidence="3">Component of the exocyst complex.</text>
</comment>
<organism evidence="6 7">
    <name type="scientific">Capsella rubella</name>
    <dbReference type="NCBI Taxonomy" id="81985"/>
    <lineage>
        <taxon>Eukaryota</taxon>
        <taxon>Viridiplantae</taxon>
        <taxon>Streptophyta</taxon>
        <taxon>Embryophyta</taxon>
        <taxon>Tracheophyta</taxon>
        <taxon>Spermatophyta</taxon>
        <taxon>Magnoliopsida</taxon>
        <taxon>eudicotyledons</taxon>
        <taxon>Gunneridae</taxon>
        <taxon>Pentapetalae</taxon>
        <taxon>rosids</taxon>
        <taxon>malvids</taxon>
        <taxon>Brassicales</taxon>
        <taxon>Brassicaceae</taxon>
        <taxon>Camelineae</taxon>
        <taxon>Capsella</taxon>
    </lineage>
</organism>
<dbReference type="GO" id="GO:0005546">
    <property type="term" value="F:phosphatidylinositol-4,5-bisphosphate binding"/>
    <property type="evidence" value="ECO:0007669"/>
    <property type="project" value="InterPro"/>
</dbReference>
<dbReference type="GO" id="GO:0015031">
    <property type="term" value="P:protein transport"/>
    <property type="evidence" value="ECO:0007669"/>
    <property type="project" value="UniProtKB-KW"/>
</dbReference>
<gene>
    <name evidence="6" type="ORF">CARUB_v10008575mg</name>
</gene>
<evidence type="ECO:0000259" key="5">
    <source>
        <dbReference type="Pfam" id="PF03081"/>
    </source>
</evidence>
<dbReference type="InterPro" id="IPR004140">
    <property type="entry name" value="Exo70"/>
</dbReference>
<dbReference type="Pfam" id="PF20669">
    <property type="entry name" value="Exo70_N"/>
    <property type="match status" value="1"/>
</dbReference>
<keyword evidence="7" id="KW-1185">Reference proteome</keyword>
<evidence type="ECO:0000313" key="6">
    <source>
        <dbReference type="EMBL" id="EOA39896.1"/>
    </source>
</evidence>
<dbReference type="InterPro" id="IPR046364">
    <property type="entry name" value="Exo70_C"/>
</dbReference>
<name>R0GVR0_9BRAS</name>
<dbReference type="PANTHER" id="PTHR12542:SF129">
    <property type="entry name" value="EXOCYST SUBUNIT EXO70 FAMILY PROTEIN"/>
    <property type="match status" value="1"/>
</dbReference>
<dbReference type="eggNOG" id="KOG2344">
    <property type="taxonomic scope" value="Eukaryota"/>
</dbReference>
<keyword evidence="2 3" id="KW-0813">Transport</keyword>
<feature type="domain" description="Exocyst complex subunit Exo70 C-terminal" evidence="5">
    <location>
        <begin position="247"/>
        <end position="613"/>
    </location>
</feature>
<feature type="region of interest" description="Disordered" evidence="4">
    <location>
        <begin position="116"/>
        <end position="174"/>
    </location>
</feature>
<dbReference type="STRING" id="81985.R0GVR0"/>
<evidence type="ECO:0000256" key="1">
    <source>
        <dbReference type="ARBA" id="ARBA00006756"/>
    </source>
</evidence>
<dbReference type="OrthoDB" id="1922221at2759"/>
<dbReference type="EMBL" id="KB870805">
    <property type="protein sequence ID" value="EOA39896.1"/>
    <property type="molecule type" value="Genomic_DNA"/>
</dbReference>
<reference evidence="7" key="1">
    <citation type="journal article" date="2013" name="Nat. Genet.">
        <title>The Capsella rubella genome and the genomic consequences of rapid mating system evolution.</title>
        <authorList>
            <person name="Slotte T."/>
            <person name="Hazzouri K.M."/>
            <person name="Agren J.A."/>
            <person name="Koenig D."/>
            <person name="Maumus F."/>
            <person name="Guo Y.L."/>
            <person name="Steige K."/>
            <person name="Platts A.E."/>
            <person name="Escobar J.S."/>
            <person name="Newman L.K."/>
            <person name="Wang W."/>
            <person name="Mandakova T."/>
            <person name="Vello E."/>
            <person name="Smith L.M."/>
            <person name="Henz S.R."/>
            <person name="Steffen J."/>
            <person name="Takuno S."/>
            <person name="Brandvain Y."/>
            <person name="Coop G."/>
            <person name="Andolfatto P."/>
            <person name="Hu T.T."/>
            <person name="Blanchette M."/>
            <person name="Clark R.M."/>
            <person name="Quesneville H."/>
            <person name="Nordborg M."/>
            <person name="Gaut B.S."/>
            <person name="Lysak M.A."/>
            <person name="Jenkins J."/>
            <person name="Grimwood J."/>
            <person name="Chapman J."/>
            <person name="Prochnik S."/>
            <person name="Shu S."/>
            <person name="Rokhsar D."/>
            <person name="Schmutz J."/>
            <person name="Weigel D."/>
            <person name="Wright S.I."/>
        </authorList>
    </citation>
    <scope>NUCLEOTIDE SEQUENCE [LARGE SCALE GENOMIC DNA]</scope>
    <source>
        <strain evidence="7">cv. Monte Gargano</strain>
    </source>
</reference>
<accession>R0GVR0</accession>
<dbReference type="Gene3D" id="1.20.1280.170">
    <property type="entry name" value="Exocyst complex component Exo70"/>
    <property type="match status" value="2"/>
</dbReference>
<proteinExistence type="inferred from homology"/>
<evidence type="ECO:0000256" key="2">
    <source>
        <dbReference type="ARBA" id="ARBA00022448"/>
    </source>
</evidence>